<evidence type="ECO:0000313" key="2">
    <source>
        <dbReference type="Proteomes" id="UP001296104"/>
    </source>
</evidence>
<protein>
    <submittedName>
        <fullName evidence="1">Uncharacterized protein</fullName>
    </submittedName>
</protein>
<organism evidence="1 2">
    <name type="scientific">Lecanosticta acicola</name>
    <dbReference type="NCBI Taxonomy" id="111012"/>
    <lineage>
        <taxon>Eukaryota</taxon>
        <taxon>Fungi</taxon>
        <taxon>Dikarya</taxon>
        <taxon>Ascomycota</taxon>
        <taxon>Pezizomycotina</taxon>
        <taxon>Dothideomycetes</taxon>
        <taxon>Dothideomycetidae</taxon>
        <taxon>Mycosphaerellales</taxon>
        <taxon>Mycosphaerellaceae</taxon>
        <taxon>Lecanosticta</taxon>
    </lineage>
</organism>
<reference evidence="1" key="1">
    <citation type="submission" date="2023-11" db="EMBL/GenBank/DDBJ databases">
        <authorList>
            <person name="Alioto T."/>
            <person name="Alioto T."/>
            <person name="Gomez Garrido J."/>
        </authorList>
    </citation>
    <scope>NUCLEOTIDE SEQUENCE</scope>
</reference>
<dbReference type="AlphaFoldDB" id="A0AAI9EB50"/>
<accession>A0AAI9EB50</accession>
<proteinExistence type="predicted"/>
<sequence length="291" mass="33450">MVQFHDSFSSESCIGDENCWKLRNPMLRSKEQLLASLSCYGIEAKLEIPQHRLEAMFVCSQRGMLVYDTCNAAELSKFCATRGILFRSPHNPAHKKDRFIRALEAKDEEDGIGSGFTDLPPELRMRVYEWYKASLPSSIEDYNVVPPIAQVCREALPVFFREKMLIFCNENDTSIGEKGKLIVRTKYLQNAPESLLKCTKRLNIYSQIGDLGNGYARWKIDLNGRSRDQRAMFEDIGTYYRFRVSNSEMETLAHKVEERLRDLADEITGRDEPVFKRKDAAAILKALRLGE</sequence>
<name>A0AAI9EB50_9PEZI</name>
<comment type="caution">
    <text evidence="1">The sequence shown here is derived from an EMBL/GenBank/DDBJ whole genome shotgun (WGS) entry which is preliminary data.</text>
</comment>
<dbReference type="Proteomes" id="UP001296104">
    <property type="component" value="Unassembled WGS sequence"/>
</dbReference>
<dbReference type="EMBL" id="CAVMBE010000027">
    <property type="protein sequence ID" value="CAK4021399.1"/>
    <property type="molecule type" value="Genomic_DNA"/>
</dbReference>
<evidence type="ECO:0000313" key="1">
    <source>
        <dbReference type="EMBL" id="CAK4021399.1"/>
    </source>
</evidence>
<gene>
    <name evidence="1" type="ORF">LECACI_7A004778</name>
</gene>
<keyword evidence="2" id="KW-1185">Reference proteome</keyword>